<name>A0ABW8T6Q2_9CLOT</name>
<accession>A0ABW8T6Q2</accession>
<protein>
    <submittedName>
        <fullName evidence="3">DUF4097 family beta strand repeat-containing protein</fullName>
    </submittedName>
</protein>
<feature type="domain" description="DUF4097" evidence="2">
    <location>
        <begin position="58"/>
        <end position="306"/>
    </location>
</feature>
<organism evidence="3 4">
    <name type="scientific">Candidatus Clostridium stratigraminis</name>
    <dbReference type="NCBI Taxonomy" id="3381661"/>
    <lineage>
        <taxon>Bacteria</taxon>
        <taxon>Bacillati</taxon>
        <taxon>Bacillota</taxon>
        <taxon>Clostridia</taxon>
        <taxon>Eubacteriales</taxon>
        <taxon>Clostridiaceae</taxon>
        <taxon>Clostridium</taxon>
    </lineage>
</organism>
<gene>
    <name evidence="3" type="ORF">ACJDUG_14475</name>
</gene>
<reference evidence="3 4" key="1">
    <citation type="submission" date="2024-11" db="EMBL/GenBank/DDBJ databases">
        <authorList>
            <person name="Heng Y.C."/>
            <person name="Lim A.C.H."/>
            <person name="Lee J.K.Y."/>
            <person name="Kittelmann S."/>
        </authorList>
    </citation>
    <scope>NUCLEOTIDE SEQUENCE [LARGE SCALE GENOMIC DNA]</scope>
    <source>
        <strain evidence="3 4">WILCCON 0185</strain>
    </source>
</reference>
<dbReference type="Pfam" id="PF13349">
    <property type="entry name" value="DUF4097"/>
    <property type="match status" value="1"/>
</dbReference>
<keyword evidence="1" id="KW-1133">Transmembrane helix</keyword>
<sequence length="307" mass="32857">MKFKKGWNIKKLVLCLLAIVVITYGIGAIVLFSNTKIFNSEKGIYNINDEKSVNINGINTISVNVSSAQINVIPYDGLEVKAHFYGNITTSSSFTKPELECYSSGDTLYINTKSKNILTFGFFNPDLKLDVNVPASYESNLKLDSSSGSINLSSLKLKNLSCNLSSGSTNIKQVYADDFNYNSSSGSLTAESLTTKASELNSSSGSQRLIGFSGNLKASSSSGSIRAEYASFDNNININASSGSVTVKLPENSTFYLDASASSGSIRSSFPITVIGNNSRHELKGTVASDKNKVSIHTSSGSINIEK</sequence>
<evidence type="ECO:0000259" key="2">
    <source>
        <dbReference type="Pfam" id="PF13349"/>
    </source>
</evidence>
<keyword evidence="4" id="KW-1185">Reference proteome</keyword>
<keyword evidence="1" id="KW-0472">Membrane</keyword>
<evidence type="ECO:0000256" key="1">
    <source>
        <dbReference type="SAM" id="Phobius"/>
    </source>
</evidence>
<feature type="transmembrane region" description="Helical" evidence="1">
    <location>
        <begin position="12"/>
        <end position="32"/>
    </location>
</feature>
<evidence type="ECO:0000313" key="3">
    <source>
        <dbReference type="EMBL" id="MFL0248163.1"/>
    </source>
</evidence>
<evidence type="ECO:0000313" key="4">
    <source>
        <dbReference type="Proteomes" id="UP001623591"/>
    </source>
</evidence>
<proteinExistence type="predicted"/>
<dbReference type="Gene3D" id="2.160.20.120">
    <property type="match status" value="1"/>
</dbReference>
<dbReference type="PANTHER" id="PTHR34094:SF1">
    <property type="entry name" value="PROTEIN FAM185A"/>
    <property type="match status" value="1"/>
</dbReference>
<dbReference type="EMBL" id="JBJHZZ010000013">
    <property type="protein sequence ID" value="MFL0248163.1"/>
    <property type="molecule type" value="Genomic_DNA"/>
</dbReference>
<comment type="caution">
    <text evidence="3">The sequence shown here is derived from an EMBL/GenBank/DDBJ whole genome shotgun (WGS) entry which is preliminary data.</text>
</comment>
<dbReference type="InterPro" id="IPR025164">
    <property type="entry name" value="Toastrack_DUF4097"/>
</dbReference>
<dbReference type="PANTHER" id="PTHR34094">
    <property type="match status" value="1"/>
</dbReference>
<keyword evidence="1" id="KW-0812">Transmembrane</keyword>
<dbReference type="Proteomes" id="UP001623591">
    <property type="component" value="Unassembled WGS sequence"/>
</dbReference>
<dbReference type="RefSeq" id="WP_406770592.1">
    <property type="nucleotide sequence ID" value="NZ_JBJHZZ010000013.1"/>
</dbReference>